<proteinExistence type="predicted"/>
<sequence length="114" mass="13674">MKVKVNFREYKGFRYVVLPNKSWRCGYLLIDENLFKDLGLYWYDNHTSSNDGAITWIQNRKLGDKEFEGQKDNEIYFGIDTNHTWSCSTSDGYVDSIMKEWIDWIVDNKEIIWN</sequence>
<organism evidence="1 2">
    <name type="scientific">Campylobacter phage F352</name>
    <dbReference type="NCBI Taxonomy" id="2794363"/>
    <lineage>
        <taxon>Viruses</taxon>
        <taxon>Duplodnaviria</taxon>
        <taxon>Heunggongvirae</taxon>
        <taxon>Uroviricota</taxon>
        <taxon>Caudoviricetes</taxon>
        <taxon>Connertonviridae</taxon>
        <taxon>Fletchervirus</taxon>
        <taxon>Fletchervirus CPX</taxon>
    </lineage>
</organism>
<evidence type="ECO:0000313" key="2">
    <source>
        <dbReference type="Proteomes" id="UP000595849"/>
    </source>
</evidence>
<accession>A0A7T3KDT8</accession>
<dbReference type="Proteomes" id="UP000595849">
    <property type="component" value="Segment"/>
</dbReference>
<gene>
    <name evidence="1" type="ORF">F352_062</name>
</gene>
<reference evidence="1 2" key="1">
    <citation type="submission" date="2020-08" db="EMBL/GenBank/DDBJ databases">
        <authorList>
            <person name="Sorensen M.C.H."/>
        </authorList>
    </citation>
    <scope>NUCLEOTIDE SEQUENCE [LARGE SCALE GENOMIC DNA]</scope>
</reference>
<evidence type="ECO:0000313" key="1">
    <source>
        <dbReference type="EMBL" id="QPX63366.1"/>
    </source>
</evidence>
<dbReference type="EMBL" id="MT863717">
    <property type="protein sequence ID" value="QPX63366.1"/>
    <property type="molecule type" value="Genomic_DNA"/>
</dbReference>
<name>A0A7T3KDT8_9CAUD</name>
<protein>
    <submittedName>
        <fullName evidence="1">Uncharacterized protein</fullName>
    </submittedName>
</protein>